<organism evidence="1">
    <name type="scientific">Arundo donax</name>
    <name type="common">Giant reed</name>
    <name type="synonym">Donax arundinaceus</name>
    <dbReference type="NCBI Taxonomy" id="35708"/>
    <lineage>
        <taxon>Eukaryota</taxon>
        <taxon>Viridiplantae</taxon>
        <taxon>Streptophyta</taxon>
        <taxon>Embryophyta</taxon>
        <taxon>Tracheophyta</taxon>
        <taxon>Spermatophyta</taxon>
        <taxon>Magnoliopsida</taxon>
        <taxon>Liliopsida</taxon>
        <taxon>Poales</taxon>
        <taxon>Poaceae</taxon>
        <taxon>PACMAD clade</taxon>
        <taxon>Arundinoideae</taxon>
        <taxon>Arundineae</taxon>
        <taxon>Arundo</taxon>
    </lineage>
</organism>
<dbReference type="EMBL" id="GBRH01238052">
    <property type="protein sequence ID" value="JAD59843.1"/>
    <property type="molecule type" value="Transcribed_RNA"/>
</dbReference>
<accession>A0A0A9BCE6</accession>
<reference evidence="1" key="2">
    <citation type="journal article" date="2015" name="Data Brief">
        <title>Shoot transcriptome of the giant reed, Arundo donax.</title>
        <authorList>
            <person name="Barrero R.A."/>
            <person name="Guerrero F.D."/>
            <person name="Moolhuijzen P."/>
            <person name="Goolsby J.A."/>
            <person name="Tidwell J."/>
            <person name="Bellgard S.E."/>
            <person name="Bellgard M.I."/>
        </authorList>
    </citation>
    <scope>NUCLEOTIDE SEQUENCE</scope>
    <source>
        <tissue evidence="1">Shoot tissue taken approximately 20 cm above the soil surface</tissue>
    </source>
</reference>
<protein>
    <submittedName>
        <fullName evidence="1">Uncharacterized protein</fullName>
    </submittedName>
</protein>
<sequence>MAHAVARSELHVVGAQRSLATMTTGCFLRVC</sequence>
<proteinExistence type="predicted"/>
<dbReference type="AlphaFoldDB" id="A0A0A9BCE6"/>
<evidence type="ECO:0000313" key="1">
    <source>
        <dbReference type="EMBL" id="JAD59843.1"/>
    </source>
</evidence>
<name>A0A0A9BCE6_ARUDO</name>
<reference evidence="1" key="1">
    <citation type="submission" date="2014-09" db="EMBL/GenBank/DDBJ databases">
        <authorList>
            <person name="Magalhaes I.L.F."/>
            <person name="Oliveira U."/>
            <person name="Santos F.R."/>
            <person name="Vidigal T.H.D.A."/>
            <person name="Brescovit A.D."/>
            <person name="Santos A.J."/>
        </authorList>
    </citation>
    <scope>NUCLEOTIDE SEQUENCE</scope>
    <source>
        <tissue evidence="1">Shoot tissue taken approximately 20 cm above the soil surface</tissue>
    </source>
</reference>